<protein>
    <recommendedName>
        <fullName evidence="3">Polyketide cyclase</fullName>
    </recommendedName>
</protein>
<sequence length="166" mass="17246">MTRDAAPPPAPGTASVTRALPVPADVAFAALTDARRHGAWVPMTRVATDGPPRLGTRVRAVSGPGARRGLPGLEDRMVITRYLPPGAEPGDEPGVAEFTKRGPWLLGSATVEVLATSATTCRVTWSEHVPLAGPLPPALTARLTAPLLGLMLRVVLRRAAADLADG</sequence>
<dbReference type="RefSeq" id="WP_203670829.1">
    <property type="nucleotide sequence ID" value="NZ_BONP01000002.1"/>
</dbReference>
<gene>
    <name evidence="1" type="ORF">Cph01nite_05330</name>
</gene>
<dbReference type="Gene3D" id="3.30.530.20">
    <property type="match status" value="1"/>
</dbReference>
<evidence type="ECO:0000313" key="2">
    <source>
        <dbReference type="Proteomes" id="UP000614741"/>
    </source>
</evidence>
<comment type="caution">
    <text evidence="1">The sequence shown here is derived from an EMBL/GenBank/DDBJ whole genome shotgun (WGS) entry which is preliminary data.</text>
</comment>
<reference evidence="1 2" key="1">
    <citation type="submission" date="2021-01" db="EMBL/GenBank/DDBJ databases">
        <title>Whole genome shotgun sequence of Cellulomonas phragmiteti NBRC 110785.</title>
        <authorList>
            <person name="Komaki H."/>
            <person name="Tamura T."/>
        </authorList>
    </citation>
    <scope>NUCLEOTIDE SEQUENCE [LARGE SCALE GENOMIC DNA]</scope>
    <source>
        <strain evidence="1 2">NBRC 110785</strain>
    </source>
</reference>
<evidence type="ECO:0000313" key="1">
    <source>
        <dbReference type="EMBL" id="GIG38771.1"/>
    </source>
</evidence>
<name>A0ABQ4DHE6_9CELL</name>
<keyword evidence="2" id="KW-1185">Reference proteome</keyword>
<dbReference type="EMBL" id="BONP01000002">
    <property type="protein sequence ID" value="GIG38771.1"/>
    <property type="molecule type" value="Genomic_DNA"/>
</dbReference>
<organism evidence="1 2">
    <name type="scientific">Cellulomonas phragmiteti</name>
    <dbReference type="NCBI Taxonomy" id="478780"/>
    <lineage>
        <taxon>Bacteria</taxon>
        <taxon>Bacillati</taxon>
        <taxon>Actinomycetota</taxon>
        <taxon>Actinomycetes</taxon>
        <taxon>Micrococcales</taxon>
        <taxon>Cellulomonadaceae</taxon>
        <taxon>Cellulomonas</taxon>
    </lineage>
</organism>
<dbReference type="InterPro" id="IPR023393">
    <property type="entry name" value="START-like_dom_sf"/>
</dbReference>
<evidence type="ECO:0008006" key="3">
    <source>
        <dbReference type="Google" id="ProtNLM"/>
    </source>
</evidence>
<dbReference type="Proteomes" id="UP000614741">
    <property type="component" value="Unassembled WGS sequence"/>
</dbReference>
<proteinExistence type="predicted"/>
<accession>A0ABQ4DHE6</accession>
<dbReference type="SUPFAM" id="SSF55961">
    <property type="entry name" value="Bet v1-like"/>
    <property type="match status" value="1"/>
</dbReference>